<evidence type="ECO:0000313" key="4">
    <source>
        <dbReference type="Proteomes" id="UP001152797"/>
    </source>
</evidence>
<sequence>MAEKAKELQDRITATAGRVLIELNWPGNGVRELLQRKERLEAAAREVSDVPAALWDSPSGRTTCDDSHVVATGDFDLAVNKATAVRAPAHGFRALEMRIMLIRRVWLLQAPLALETELKKFRWTCMASDLQEFSAQDEDPIHGVTSGVAAVLLLEICQHLITPEIVLNCYEDNQAVLAIIARGFLKLRHLSKFHKINVASTCEAFSGMGDDDFDDEEGGPDDEDEEDLASEPQEDVEMAPRLGGSRGSDGENRDLSEPGSMEEELRMLGHLRAMEQIISEVLDPAGRSRRRDGEDFALGAPMASLRIRMGGSGSSAVTKKKPSPGVLESWRLLETAGLWKSVEGMSQIRRQKGIATEPLRWEFPSFVRSADASSATATLDYFRISCVCMGLTEISWWFYGMQGD</sequence>
<name>A0A9P1D286_9DINO</name>
<feature type="compositionally biased region" description="Acidic residues" evidence="1">
    <location>
        <begin position="209"/>
        <end position="237"/>
    </location>
</feature>
<evidence type="ECO:0000313" key="2">
    <source>
        <dbReference type="EMBL" id="CAI4001123.1"/>
    </source>
</evidence>
<evidence type="ECO:0000313" key="3">
    <source>
        <dbReference type="EMBL" id="CAL4788435.1"/>
    </source>
</evidence>
<reference evidence="3 4" key="2">
    <citation type="submission" date="2024-05" db="EMBL/GenBank/DDBJ databases">
        <authorList>
            <person name="Chen Y."/>
            <person name="Shah S."/>
            <person name="Dougan E. K."/>
            <person name="Thang M."/>
            <person name="Chan C."/>
        </authorList>
    </citation>
    <scope>NUCLEOTIDE SEQUENCE [LARGE SCALE GENOMIC DNA]</scope>
</reference>
<dbReference type="EMBL" id="CAMXCT010002890">
    <property type="protein sequence ID" value="CAI4001123.1"/>
    <property type="molecule type" value="Genomic_DNA"/>
</dbReference>
<dbReference type="Proteomes" id="UP001152797">
    <property type="component" value="Unassembled WGS sequence"/>
</dbReference>
<dbReference type="AlphaFoldDB" id="A0A9P1D286"/>
<dbReference type="EMBL" id="CAMXCT020002890">
    <property type="protein sequence ID" value="CAL1154498.1"/>
    <property type="molecule type" value="Genomic_DNA"/>
</dbReference>
<keyword evidence="4" id="KW-1185">Reference proteome</keyword>
<proteinExistence type="predicted"/>
<comment type="caution">
    <text evidence="2">The sequence shown here is derived from an EMBL/GenBank/DDBJ whole genome shotgun (WGS) entry which is preliminary data.</text>
</comment>
<gene>
    <name evidence="2" type="ORF">C1SCF055_LOCUS27196</name>
</gene>
<feature type="region of interest" description="Disordered" evidence="1">
    <location>
        <begin position="207"/>
        <end position="260"/>
    </location>
</feature>
<protein>
    <submittedName>
        <fullName evidence="2">Uncharacterized protein</fullName>
    </submittedName>
</protein>
<reference evidence="2" key="1">
    <citation type="submission" date="2022-10" db="EMBL/GenBank/DDBJ databases">
        <authorList>
            <person name="Chen Y."/>
            <person name="Dougan E. K."/>
            <person name="Chan C."/>
            <person name="Rhodes N."/>
            <person name="Thang M."/>
        </authorList>
    </citation>
    <scope>NUCLEOTIDE SEQUENCE</scope>
</reference>
<dbReference type="EMBL" id="CAMXCT030002890">
    <property type="protein sequence ID" value="CAL4788435.1"/>
    <property type="molecule type" value="Genomic_DNA"/>
</dbReference>
<accession>A0A9P1D286</accession>
<evidence type="ECO:0000256" key="1">
    <source>
        <dbReference type="SAM" id="MobiDB-lite"/>
    </source>
</evidence>
<organism evidence="2">
    <name type="scientific">Cladocopium goreaui</name>
    <dbReference type="NCBI Taxonomy" id="2562237"/>
    <lineage>
        <taxon>Eukaryota</taxon>
        <taxon>Sar</taxon>
        <taxon>Alveolata</taxon>
        <taxon>Dinophyceae</taxon>
        <taxon>Suessiales</taxon>
        <taxon>Symbiodiniaceae</taxon>
        <taxon>Cladocopium</taxon>
    </lineage>
</organism>